<feature type="region of interest" description="Disordered" evidence="1">
    <location>
        <begin position="147"/>
        <end position="188"/>
    </location>
</feature>
<feature type="region of interest" description="Disordered" evidence="1">
    <location>
        <begin position="29"/>
        <end position="129"/>
    </location>
</feature>
<dbReference type="EMBL" id="JAECZO010000001">
    <property type="protein sequence ID" value="KAK7199777.1"/>
    <property type="molecule type" value="Genomic_DNA"/>
</dbReference>
<evidence type="ECO:0000313" key="3">
    <source>
        <dbReference type="Proteomes" id="UP001430356"/>
    </source>
</evidence>
<feature type="compositionally biased region" description="Low complexity" evidence="1">
    <location>
        <begin position="41"/>
        <end position="64"/>
    </location>
</feature>
<name>A0AAW0F1S5_9TRYP</name>
<feature type="compositionally biased region" description="Basic residues" evidence="1">
    <location>
        <begin position="65"/>
        <end position="76"/>
    </location>
</feature>
<evidence type="ECO:0008006" key="4">
    <source>
        <dbReference type="Google" id="ProtNLM"/>
    </source>
</evidence>
<feature type="region of interest" description="Disordered" evidence="1">
    <location>
        <begin position="250"/>
        <end position="276"/>
    </location>
</feature>
<feature type="compositionally biased region" description="Basic residues" evidence="1">
    <location>
        <begin position="103"/>
        <end position="112"/>
    </location>
</feature>
<feature type="compositionally biased region" description="Low complexity" evidence="1">
    <location>
        <begin position="222"/>
        <end position="235"/>
    </location>
</feature>
<comment type="caution">
    <text evidence="2">The sequence shown here is derived from an EMBL/GenBank/DDBJ whole genome shotgun (WGS) entry which is preliminary data.</text>
</comment>
<dbReference type="Proteomes" id="UP001430356">
    <property type="component" value="Unassembled WGS sequence"/>
</dbReference>
<feature type="region of interest" description="Disordered" evidence="1">
    <location>
        <begin position="712"/>
        <end position="800"/>
    </location>
</feature>
<keyword evidence="3" id="KW-1185">Reference proteome</keyword>
<feature type="region of interest" description="Disordered" evidence="1">
    <location>
        <begin position="203"/>
        <end position="236"/>
    </location>
</feature>
<feature type="compositionally biased region" description="Basic and acidic residues" evidence="1">
    <location>
        <begin position="250"/>
        <end position="259"/>
    </location>
</feature>
<proteinExistence type="predicted"/>
<reference evidence="2 3" key="1">
    <citation type="journal article" date="2021" name="MBio">
        <title>A New Model Trypanosomatid, Novymonas esmeraldas: Genomic Perception of Its 'Candidatus Pandoraea novymonadis' Endosymbiont.</title>
        <authorList>
            <person name="Zakharova A."/>
            <person name="Saura A."/>
            <person name="Butenko A."/>
            <person name="Podesvova L."/>
            <person name="Warmusova S."/>
            <person name="Kostygov A.Y."/>
            <person name="Nenarokova A."/>
            <person name="Lukes J."/>
            <person name="Opperdoes F.R."/>
            <person name="Yurchenko V."/>
        </authorList>
    </citation>
    <scope>NUCLEOTIDE SEQUENCE [LARGE SCALE GENOMIC DNA]</scope>
    <source>
        <strain evidence="2 3">E262AT.01</strain>
    </source>
</reference>
<organism evidence="2 3">
    <name type="scientific">Novymonas esmeraldas</name>
    <dbReference type="NCBI Taxonomy" id="1808958"/>
    <lineage>
        <taxon>Eukaryota</taxon>
        <taxon>Discoba</taxon>
        <taxon>Euglenozoa</taxon>
        <taxon>Kinetoplastea</taxon>
        <taxon>Metakinetoplastina</taxon>
        <taxon>Trypanosomatida</taxon>
        <taxon>Trypanosomatidae</taxon>
        <taxon>Novymonas</taxon>
    </lineage>
</organism>
<evidence type="ECO:0000256" key="1">
    <source>
        <dbReference type="SAM" id="MobiDB-lite"/>
    </source>
</evidence>
<gene>
    <name evidence="2" type="ORF">NESM_000024100</name>
</gene>
<feature type="compositionally biased region" description="Polar residues" evidence="1">
    <location>
        <begin position="753"/>
        <end position="771"/>
    </location>
</feature>
<dbReference type="AlphaFoldDB" id="A0AAW0F1S5"/>
<feature type="compositionally biased region" description="Polar residues" evidence="1">
    <location>
        <begin position="712"/>
        <end position="727"/>
    </location>
</feature>
<accession>A0AAW0F1S5</accession>
<sequence length="825" mass="86498">MQTIAKYKETVIFVSCATVLVGTVLALQKATTPSRHRRRAASSASRAGTAVRSASHGAAGTRSRSSSRPRVSHTTHAHGNTVAAATSAAGRSHTSKSREHSQAHVHRHHSHSRNSAAGGAAQRGEDTDAAPAAKLTVDAVTQHKKTLGTASALQKPGHTGNTGGAAPARRGVSSSGYRVHSGSGSGEEGVYYRSASNAATVGSHAPYPPPLPSGVAEEVERTSTTPAAAAAGRTTVEALHSTRQLGEAVRTARVEKQEHTAPAQASPATVATHDGAPAPAAATLSATQVTCAAPPVAATTAGGAVVASTTQTEPRWFCEDRGTQTEASALHDARRAVASGTPDRWLEAAMMSPILAAEEGTNTSMPMPCADGGWTPLREAAGVNGGGESAAASEIPRYLLTQLEAQVRLLVEDVAQGEQDERGWMRLYEYLSELPLPARRCLVERNRCGAATVAPLVDKAVASLLSEGNQVEEAVAAPCRVTELDCVPSLPREVLHLMHHGTPTDRSFHFQWQGCAAAYVEGPFPGTAADADNTVPERRVSSSLFPDEAADDAAESQTSRMLACVAAHIRRYSSLTQHGVATQFPEPVAEGLRTPRGATQAIEVGPYALSTPPSTHRRDADAAVTQRLRDQQTQLTALLASFVQLRQTPLFQGLRHTPEHAMFACDFMELSSAAERLLDRVTPPRDLTVALPQPPMTQKRVVAEAADVHSASVGTSASGDSGSSPLASHQERVGGKARTPMKPSVRYPIQRLLSASPSPTGLSSRRSSEAQNVYERLSTPPVHVGEEEPPRAVRRGGSGGSAIAATGAAVAYPRSSRRVSETWVS</sequence>
<protein>
    <recommendedName>
        <fullName evidence="4">GPI-anchored surface protein</fullName>
    </recommendedName>
</protein>
<evidence type="ECO:0000313" key="2">
    <source>
        <dbReference type="EMBL" id="KAK7199777.1"/>
    </source>
</evidence>